<proteinExistence type="predicted"/>
<accession>A0A6J1WS48</accession>
<dbReference type="Proteomes" id="UP001652740">
    <property type="component" value="Unplaced"/>
</dbReference>
<dbReference type="InParanoid" id="A0A6J1WS48"/>
<sequence>MKIATRTLLHIIEQDLKLGAYCRYTGHALNQSLQLKRVDRSKCLLSRYEAERHGKILFTNEKIFTIEEHYSKQNDKLYVHSSKEAAQVVKKVKRSYHPASVIVWWGMSYQGVTKLHFCEKGVKTSAKMYQNTLLDRVVKPLSNTLFKNIPWTFQQDSAPGHKARTTQA</sequence>
<dbReference type="AlphaFoldDB" id="A0A6J1WS48"/>
<dbReference type="PANTHER" id="PTHR46068">
    <property type="entry name" value="PROTEIN CBG27172"/>
    <property type="match status" value="1"/>
</dbReference>
<dbReference type="KEGG" id="gmw:113517886"/>
<organism evidence="1 2">
    <name type="scientific">Galleria mellonella</name>
    <name type="common">Greater wax moth</name>
    <dbReference type="NCBI Taxonomy" id="7137"/>
    <lineage>
        <taxon>Eukaryota</taxon>
        <taxon>Metazoa</taxon>
        <taxon>Ecdysozoa</taxon>
        <taxon>Arthropoda</taxon>
        <taxon>Hexapoda</taxon>
        <taxon>Insecta</taxon>
        <taxon>Pterygota</taxon>
        <taxon>Neoptera</taxon>
        <taxon>Endopterygota</taxon>
        <taxon>Lepidoptera</taxon>
        <taxon>Glossata</taxon>
        <taxon>Ditrysia</taxon>
        <taxon>Pyraloidea</taxon>
        <taxon>Pyralidae</taxon>
        <taxon>Galleriinae</taxon>
        <taxon>Galleria</taxon>
    </lineage>
</organism>
<reference evidence="2" key="1">
    <citation type="submission" date="2025-08" db="UniProtKB">
        <authorList>
            <consortium name="RefSeq"/>
        </authorList>
    </citation>
    <scope>IDENTIFICATION</scope>
    <source>
        <tissue evidence="2">Whole larvae</tissue>
    </source>
</reference>
<dbReference type="GO" id="GO:0003676">
    <property type="term" value="F:nucleic acid binding"/>
    <property type="evidence" value="ECO:0007669"/>
    <property type="project" value="InterPro"/>
</dbReference>
<keyword evidence="1" id="KW-1185">Reference proteome</keyword>
<dbReference type="InterPro" id="IPR036397">
    <property type="entry name" value="RNaseH_sf"/>
</dbReference>
<dbReference type="Gene3D" id="3.30.420.10">
    <property type="entry name" value="Ribonuclease H-like superfamily/Ribonuclease H"/>
    <property type="match status" value="1"/>
</dbReference>
<dbReference type="RefSeq" id="XP_026758430.2">
    <property type="nucleotide sequence ID" value="XM_026902629.2"/>
</dbReference>
<name>A0A6J1WS48_GALME</name>
<evidence type="ECO:0000313" key="1">
    <source>
        <dbReference type="Proteomes" id="UP001652740"/>
    </source>
</evidence>
<gene>
    <name evidence="2" type="primary">LOC113517886</name>
</gene>
<evidence type="ECO:0000313" key="2">
    <source>
        <dbReference type="RefSeq" id="XP_026758430.2"/>
    </source>
</evidence>
<dbReference type="GeneID" id="113517886"/>
<dbReference type="PANTHER" id="PTHR46068:SF1">
    <property type="entry name" value="TRANSPOSASE IS30-LIKE HTH DOMAIN-CONTAINING PROTEIN"/>
    <property type="match status" value="1"/>
</dbReference>
<protein>
    <submittedName>
        <fullName evidence="2">Uncharacterized protein LOC113517886</fullName>
    </submittedName>
</protein>